<dbReference type="OrthoDB" id="8878646at2"/>
<dbReference type="InterPro" id="IPR036259">
    <property type="entry name" value="MFS_trans_sf"/>
</dbReference>
<feature type="transmembrane region" description="Helical" evidence="4">
    <location>
        <begin position="12"/>
        <end position="31"/>
    </location>
</feature>
<gene>
    <name evidence="6" type="ORF">EIP75_07575</name>
</gene>
<dbReference type="GO" id="GO:0005886">
    <property type="term" value="C:plasma membrane"/>
    <property type="evidence" value="ECO:0007669"/>
    <property type="project" value="TreeGrafter"/>
</dbReference>
<feature type="transmembrane region" description="Helical" evidence="4">
    <location>
        <begin position="233"/>
        <end position="256"/>
    </location>
</feature>
<dbReference type="SUPFAM" id="SSF103473">
    <property type="entry name" value="MFS general substrate transporter"/>
    <property type="match status" value="1"/>
</dbReference>
<evidence type="ECO:0000313" key="7">
    <source>
        <dbReference type="Proteomes" id="UP000269265"/>
    </source>
</evidence>
<keyword evidence="7" id="KW-1185">Reference proteome</keyword>
<feature type="transmembrane region" description="Helical" evidence="4">
    <location>
        <begin position="74"/>
        <end position="91"/>
    </location>
</feature>
<feature type="transmembrane region" description="Helical" evidence="4">
    <location>
        <begin position="325"/>
        <end position="349"/>
    </location>
</feature>
<proteinExistence type="predicted"/>
<evidence type="ECO:0000256" key="3">
    <source>
        <dbReference type="ARBA" id="ARBA00023136"/>
    </source>
</evidence>
<evidence type="ECO:0000313" key="6">
    <source>
        <dbReference type="EMBL" id="RRS04837.1"/>
    </source>
</evidence>
<feature type="domain" description="Major facilitator superfamily (MFS) profile" evidence="5">
    <location>
        <begin position="8"/>
        <end position="380"/>
    </location>
</feature>
<dbReference type="PANTHER" id="PTHR23521">
    <property type="entry name" value="TRANSPORTER MFS SUPERFAMILY"/>
    <property type="match status" value="1"/>
</dbReference>
<sequence length="381" mass="38747">MTRHLPPGLGRVMLGTMLVVLSYSLLNPVLAVRLQTAGASNTAIGLVAMLPFISVALLVPLVPRLFARIGVGQAYRIGLVLELVACLGYLVTDAYVAWCLFGLLAGIGAAAAWNATEALIAHNVPASHRGRLTGLYQATLGAAMAAGPLLPGVTGIDSLQANGVAAAALALALLVTGPASVTALKAMHEGGPTMGILSALRFRPSLVWAAIVGGVFEVGLGSVTTAYGSQTGLNLAAATSIAGALGVGSFLLQYPTGWLADHLPPRRLFAGGAALLVLSGLAFTQATHWPVLIWVCAMAWGAVGGALYTLSMIRVAHDFADTSALAGTSAMIAGYTAGGALGPLVSGWVFDHHGVAGQGLWLGVLALSLLLIQLRRPAVST</sequence>
<feature type="transmembrane region" description="Helical" evidence="4">
    <location>
        <begin position="43"/>
        <end position="62"/>
    </location>
</feature>
<dbReference type="InterPro" id="IPR011701">
    <property type="entry name" value="MFS"/>
</dbReference>
<keyword evidence="1 4" id="KW-0812">Transmembrane</keyword>
<dbReference type="EMBL" id="RSED01000005">
    <property type="protein sequence ID" value="RRS04837.1"/>
    <property type="molecule type" value="Genomic_DNA"/>
</dbReference>
<feature type="transmembrane region" description="Helical" evidence="4">
    <location>
        <begin position="205"/>
        <end position="227"/>
    </location>
</feature>
<dbReference type="PANTHER" id="PTHR23521:SF3">
    <property type="entry name" value="MFS TRANSPORTER"/>
    <property type="match status" value="1"/>
</dbReference>
<feature type="transmembrane region" description="Helical" evidence="4">
    <location>
        <begin position="292"/>
        <end position="313"/>
    </location>
</feature>
<name>A0A3R8YP57_9BURK</name>
<dbReference type="Pfam" id="PF07690">
    <property type="entry name" value="MFS_1"/>
    <property type="match status" value="1"/>
</dbReference>
<dbReference type="InterPro" id="IPR020846">
    <property type="entry name" value="MFS_dom"/>
</dbReference>
<evidence type="ECO:0000259" key="5">
    <source>
        <dbReference type="PROSITE" id="PS50850"/>
    </source>
</evidence>
<dbReference type="Gene3D" id="1.20.1250.20">
    <property type="entry name" value="MFS general substrate transporter like domains"/>
    <property type="match status" value="2"/>
</dbReference>
<feature type="transmembrane region" description="Helical" evidence="4">
    <location>
        <begin position="268"/>
        <end position="286"/>
    </location>
</feature>
<feature type="transmembrane region" description="Helical" evidence="4">
    <location>
        <begin position="355"/>
        <end position="374"/>
    </location>
</feature>
<dbReference type="GO" id="GO:0022857">
    <property type="term" value="F:transmembrane transporter activity"/>
    <property type="evidence" value="ECO:0007669"/>
    <property type="project" value="InterPro"/>
</dbReference>
<keyword evidence="2 4" id="KW-1133">Transmembrane helix</keyword>
<dbReference type="PROSITE" id="PS50850">
    <property type="entry name" value="MFS"/>
    <property type="match status" value="1"/>
</dbReference>
<reference evidence="6 7" key="1">
    <citation type="submission" date="2018-12" db="EMBL/GenBank/DDBJ databases">
        <title>The whole draft genome of Aquabacterium sp. SJQ9.</title>
        <authorList>
            <person name="Sun L."/>
            <person name="Gao X."/>
            <person name="Chen W."/>
            <person name="Huang K."/>
        </authorList>
    </citation>
    <scope>NUCLEOTIDE SEQUENCE [LARGE SCALE GENOMIC DNA]</scope>
    <source>
        <strain evidence="6 7">SJQ9</strain>
    </source>
</reference>
<feature type="transmembrane region" description="Helical" evidence="4">
    <location>
        <begin position="163"/>
        <end position="184"/>
    </location>
</feature>
<evidence type="ECO:0000256" key="1">
    <source>
        <dbReference type="ARBA" id="ARBA00022692"/>
    </source>
</evidence>
<feature type="transmembrane region" description="Helical" evidence="4">
    <location>
        <begin position="132"/>
        <end position="151"/>
    </location>
</feature>
<feature type="transmembrane region" description="Helical" evidence="4">
    <location>
        <begin position="97"/>
        <end position="120"/>
    </location>
</feature>
<comment type="caution">
    <text evidence="6">The sequence shown here is derived from an EMBL/GenBank/DDBJ whole genome shotgun (WGS) entry which is preliminary data.</text>
</comment>
<keyword evidence="3 4" id="KW-0472">Membrane</keyword>
<evidence type="ECO:0000256" key="2">
    <source>
        <dbReference type="ARBA" id="ARBA00022989"/>
    </source>
</evidence>
<dbReference type="RefSeq" id="WP_125242655.1">
    <property type="nucleotide sequence ID" value="NZ_RSED01000005.1"/>
</dbReference>
<dbReference type="Proteomes" id="UP000269265">
    <property type="component" value="Unassembled WGS sequence"/>
</dbReference>
<dbReference type="AlphaFoldDB" id="A0A3R8YP57"/>
<protein>
    <submittedName>
        <fullName evidence="6">MFS transporter</fullName>
    </submittedName>
</protein>
<organism evidence="6 7">
    <name type="scientific">Aquabacterium soli</name>
    <dbReference type="NCBI Taxonomy" id="2493092"/>
    <lineage>
        <taxon>Bacteria</taxon>
        <taxon>Pseudomonadati</taxon>
        <taxon>Pseudomonadota</taxon>
        <taxon>Betaproteobacteria</taxon>
        <taxon>Burkholderiales</taxon>
        <taxon>Aquabacterium</taxon>
    </lineage>
</organism>
<accession>A0A3R8YP57</accession>
<evidence type="ECO:0000256" key="4">
    <source>
        <dbReference type="SAM" id="Phobius"/>
    </source>
</evidence>